<dbReference type="InterPro" id="IPR000182">
    <property type="entry name" value="GNAT_dom"/>
</dbReference>
<name>A0A7X9NNB0_9ENTE</name>
<dbReference type="AlphaFoldDB" id="A0A7X9NNB0"/>
<dbReference type="InterPro" id="IPR051556">
    <property type="entry name" value="N-term/lysine_N-AcTrnsfr"/>
</dbReference>
<dbReference type="EMBL" id="JABAFV010000009">
    <property type="protein sequence ID" value="NME49961.1"/>
    <property type="molecule type" value="Genomic_DNA"/>
</dbReference>
<dbReference type="RefSeq" id="WP_168931127.1">
    <property type="nucleotide sequence ID" value="NZ_JABAFV010000009.1"/>
</dbReference>
<gene>
    <name evidence="4" type="ORF">HF857_06885</name>
</gene>
<reference evidence="4 5" key="1">
    <citation type="submission" date="2020-04" db="EMBL/GenBank/DDBJ databases">
        <authorList>
            <person name="Hitch T.C.A."/>
            <person name="Wylensek D."/>
            <person name="Clavel T."/>
        </authorList>
    </citation>
    <scope>NUCLEOTIDE SEQUENCE [LARGE SCALE GENOMIC DNA]</scope>
    <source>
        <strain evidence="4 5">WCA-380-WT-3C</strain>
    </source>
</reference>
<organism evidence="4 5">
    <name type="scientific">Enterococcus cecorum</name>
    <dbReference type="NCBI Taxonomy" id="44008"/>
    <lineage>
        <taxon>Bacteria</taxon>
        <taxon>Bacillati</taxon>
        <taxon>Bacillota</taxon>
        <taxon>Bacilli</taxon>
        <taxon>Lactobacillales</taxon>
        <taxon>Enterococcaceae</taxon>
        <taxon>Enterococcus</taxon>
    </lineage>
</organism>
<feature type="domain" description="N-acetyltransferase" evidence="3">
    <location>
        <begin position="1"/>
        <end position="137"/>
    </location>
</feature>
<dbReference type="PROSITE" id="PS51186">
    <property type="entry name" value="GNAT"/>
    <property type="match status" value="1"/>
</dbReference>
<dbReference type="PANTHER" id="PTHR42919:SF8">
    <property type="entry name" value="N-ALPHA-ACETYLTRANSFERASE 50"/>
    <property type="match status" value="1"/>
</dbReference>
<evidence type="ECO:0000313" key="5">
    <source>
        <dbReference type="Proteomes" id="UP000588071"/>
    </source>
</evidence>
<dbReference type="Proteomes" id="UP000588071">
    <property type="component" value="Unassembled WGS sequence"/>
</dbReference>
<protein>
    <submittedName>
        <fullName evidence="4">GNAT family N-acetyltransferase</fullName>
    </submittedName>
</protein>
<accession>A0A7X9NNB0</accession>
<proteinExistence type="predicted"/>
<dbReference type="Gene3D" id="3.40.630.30">
    <property type="match status" value="1"/>
</dbReference>
<comment type="caution">
    <text evidence="4">The sequence shown here is derived from an EMBL/GenBank/DDBJ whole genome shotgun (WGS) entry which is preliminary data.</text>
</comment>
<evidence type="ECO:0000256" key="2">
    <source>
        <dbReference type="ARBA" id="ARBA00023315"/>
    </source>
</evidence>
<dbReference type="GO" id="GO:0016747">
    <property type="term" value="F:acyltransferase activity, transferring groups other than amino-acyl groups"/>
    <property type="evidence" value="ECO:0007669"/>
    <property type="project" value="InterPro"/>
</dbReference>
<evidence type="ECO:0000313" key="4">
    <source>
        <dbReference type="EMBL" id="NME49961.1"/>
    </source>
</evidence>
<sequence>MAESLFVAENIAKIKNILSLELAEKKNLERPEDEVLSFACYENEYYVGGIVGKIEFATAFIDLLGVSKKYRAKGIGKKLLRHFENECLNKKVEKIYLHTQDFQALPFYLKHGYKVFAKLENVPFKGTVRYYLIKSLF</sequence>
<keyword evidence="2" id="KW-0012">Acyltransferase</keyword>
<dbReference type="Pfam" id="PF00583">
    <property type="entry name" value="Acetyltransf_1"/>
    <property type="match status" value="1"/>
</dbReference>
<dbReference type="SUPFAM" id="SSF55729">
    <property type="entry name" value="Acyl-CoA N-acyltransferases (Nat)"/>
    <property type="match status" value="1"/>
</dbReference>
<evidence type="ECO:0000259" key="3">
    <source>
        <dbReference type="PROSITE" id="PS51186"/>
    </source>
</evidence>
<dbReference type="InterPro" id="IPR016181">
    <property type="entry name" value="Acyl_CoA_acyltransferase"/>
</dbReference>
<keyword evidence="1 4" id="KW-0808">Transferase</keyword>
<evidence type="ECO:0000256" key="1">
    <source>
        <dbReference type="ARBA" id="ARBA00022679"/>
    </source>
</evidence>
<dbReference type="PANTHER" id="PTHR42919">
    <property type="entry name" value="N-ALPHA-ACETYLTRANSFERASE"/>
    <property type="match status" value="1"/>
</dbReference>
<dbReference type="CDD" id="cd04301">
    <property type="entry name" value="NAT_SF"/>
    <property type="match status" value="1"/>
</dbReference>